<dbReference type="Pfam" id="PF01610">
    <property type="entry name" value="DDE_Tnp_ISL3"/>
    <property type="match status" value="1"/>
</dbReference>
<gene>
    <name evidence="13" type="ORF">HUK68_15060</name>
</gene>
<keyword evidence="5 10" id="KW-1133">Transmembrane helix</keyword>
<dbReference type="InterPro" id="IPR005804">
    <property type="entry name" value="FA_desaturase_dom"/>
</dbReference>
<comment type="similarity">
    <text evidence="2">Belongs to the fatty acid desaturase type 2 family.</text>
</comment>
<dbReference type="InterPro" id="IPR002560">
    <property type="entry name" value="Transposase_DDE"/>
</dbReference>
<dbReference type="EMBL" id="CP054840">
    <property type="protein sequence ID" value="QKV54113.1"/>
    <property type="molecule type" value="Genomic_DNA"/>
</dbReference>
<dbReference type="RefSeq" id="WP_175504913.1">
    <property type="nucleotide sequence ID" value="NZ_CP054840.1"/>
</dbReference>
<evidence type="ECO:0000256" key="10">
    <source>
        <dbReference type="SAM" id="Phobius"/>
    </source>
</evidence>
<feature type="transmembrane region" description="Helical" evidence="10">
    <location>
        <begin position="177"/>
        <end position="195"/>
    </location>
</feature>
<dbReference type="GO" id="GO:0016717">
    <property type="term" value="F:oxidoreductase activity, acting on paired donors, with oxidation of a pair of donors resulting in the reduction of molecular oxygen to two molecules of water"/>
    <property type="evidence" value="ECO:0007669"/>
    <property type="project" value="InterPro"/>
</dbReference>
<keyword evidence="9 10" id="KW-0472">Membrane</keyword>
<dbReference type="Pfam" id="PF00487">
    <property type="entry name" value="FA_desaturase"/>
    <property type="match status" value="1"/>
</dbReference>
<dbReference type="PANTHER" id="PTHR11351:SF33">
    <property type="entry name" value="DELTA-9 FATTY ACID DESATURASE, DESA"/>
    <property type="match status" value="1"/>
</dbReference>
<evidence type="ECO:0000313" key="13">
    <source>
        <dbReference type="EMBL" id="QKV54113.1"/>
    </source>
</evidence>
<dbReference type="PANTHER" id="PTHR11351">
    <property type="entry name" value="ACYL-COA DESATURASE"/>
    <property type="match status" value="1"/>
</dbReference>
<evidence type="ECO:0000256" key="9">
    <source>
        <dbReference type="ARBA" id="ARBA00023136"/>
    </source>
</evidence>
<feature type="domain" description="Transposase IS204/IS1001/IS1096/IS1165 DDE" evidence="12">
    <location>
        <begin position="302"/>
        <end position="405"/>
    </location>
</feature>
<accession>A0A6N1X729</accession>
<dbReference type="InterPro" id="IPR015876">
    <property type="entry name" value="Acyl-CoA_DS"/>
</dbReference>
<protein>
    <submittedName>
        <fullName evidence="13">Fatty acid desaturase</fullName>
    </submittedName>
</protein>
<feature type="transmembrane region" description="Helical" evidence="10">
    <location>
        <begin position="147"/>
        <end position="171"/>
    </location>
</feature>
<keyword evidence="3 10" id="KW-0812">Transmembrane</keyword>
<evidence type="ECO:0000256" key="2">
    <source>
        <dbReference type="ARBA" id="ARBA00008749"/>
    </source>
</evidence>
<dbReference type="GO" id="GO:0006631">
    <property type="term" value="P:fatty acid metabolic process"/>
    <property type="evidence" value="ECO:0007669"/>
    <property type="project" value="UniProtKB-KW"/>
</dbReference>
<evidence type="ECO:0000256" key="1">
    <source>
        <dbReference type="ARBA" id="ARBA00004141"/>
    </source>
</evidence>
<organism evidence="13 14">
    <name type="scientific">Comamonas antarctica</name>
    <dbReference type="NCBI Taxonomy" id="2743470"/>
    <lineage>
        <taxon>Bacteria</taxon>
        <taxon>Pseudomonadati</taxon>
        <taxon>Pseudomonadota</taxon>
        <taxon>Betaproteobacteria</taxon>
        <taxon>Burkholderiales</taxon>
        <taxon>Comamonadaceae</taxon>
        <taxon>Comamonas</taxon>
    </lineage>
</organism>
<dbReference type="KEGG" id="aant:HUK68_15060"/>
<feature type="domain" description="Fatty acid desaturase" evidence="11">
    <location>
        <begin position="25"/>
        <end position="229"/>
    </location>
</feature>
<keyword evidence="4" id="KW-0276">Fatty acid metabolism</keyword>
<evidence type="ECO:0000256" key="3">
    <source>
        <dbReference type="ARBA" id="ARBA00022692"/>
    </source>
</evidence>
<evidence type="ECO:0000259" key="12">
    <source>
        <dbReference type="Pfam" id="PF01610"/>
    </source>
</evidence>
<feature type="transmembrane region" description="Helical" evidence="10">
    <location>
        <begin position="24"/>
        <end position="47"/>
    </location>
</feature>
<dbReference type="Proteomes" id="UP000509579">
    <property type="component" value="Chromosome"/>
</dbReference>
<proteinExistence type="inferred from homology"/>
<keyword evidence="7" id="KW-0408">Iron</keyword>
<keyword evidence="8" id="KW-0443">Lipid metabolism</keyword>
<keyword evidence="14" id="KW-1185">Reference proteome</keyword>
<reference evidence="13 14" key="1">
    <citation type="submission" date="2020-06" db="EMBL/GenBank/DDBJ databases">
        <title>Acidovorax antarctica sp. nov., isolated from Corinth ice sheet soil, Antarctic Fields Peninsula.</title>
        <authorList>
            <person name="Xu Q."/>
            <person name="Peng F."/>
        </authorList>
    </citation>
    <scope>NUCLEOTIDE SEQUENCE [LARGE SCALE GENOMIC DNA]</scope>
    <source>
        <strain evidence="13 14">16-35-5</strain>
    </source>
</reference>
<evidence type="ECO:0000313" key="14">
    <source>
        <dbReference type="Proteomes" id="UP000509579"/>
    </source>
</evidence>
<comment type="subcellular location">
    <subcellularLocation>
        <location evidence="1">Membrane</location>
        <topology evidence="1">Multi-pass membrane protein</topology>
    </subcellularLocation>
</comment>
<dbReference type="AlphaFoldDB" id="A0A6N1X729"/>
<evidence type="ECO:0000256" key="5">
    <source>
        <dbReference type="ARBA" id="ARBA00022989"/>
    </source>
</evidence>
<evidence type="ECO:0000256" key="7">
    <source>
        <dbReference type="ARBA" id="ARBA00023004"/>
    </source>
</evidence>
<keyword evidence="6" id="KW-0560">Oxidoreductase</keyword>
<evidence type="ECO:0000256" key="6">
    <source>
        <dbReference type="ARBA" id="ARBA00023002"/>
    </source>
</evidence>
<dbReference type="GO" id="GO:0016020">
    <property type="term" value="C:membrane"/>
    <property type="evidence" value="ECO:0007669"/>
    <property type="project" value="UniProtKB-SubCell"/>
</dbReference>
<evidence type="ECO:0000256" key="8">
    <source>
        <dbReference type="ARBA" id="ARBA00023098"/>
    </source>
</evidence>
<evidence type="ECO:0000259" key="11">
    <source>
        <dbReference type="Pfam" id="PF00487"/>
    </source>
</evidence>
<name>A0A6N1X729_9BURK</name>
<sequence>MWYPENALVAEALQWLGRGLWPLAWWQLILVGLATTHLTIIAVTLFLHRCQTHRALELGPVPSHFFRFWLWLTTGMVTREWVAIHRKHHAKCETPDDPHSPQQRGLRKVLWQGAELYRGESANAQTLRTYGQGTPDDWLERRLYSRFAGLGITLLLVLELLLFGFAGLALWAVQMAWIPFWAAGVVNGIGHFWGYRNFEVQDASRNISPWGVLIGGEELHNNHHTYPTAAKFSVRRHEFDIGWAYIRLLQGLGWARVRKTPPRWREGAARAEADEATLEALIAHRYEAMARYARGLRAACQAEVRSLKARQAHRDEVSRLQAVRRWLVRDQERLPQSARAQLAQVRAAHPVLDQMLTMREELRQLWLNTSRTRDQLTAELRAWCRKAEASNIGMLQEFSRALRAVRQ</sequence>
<evidence type="ECO:0000256" key="4">
    <source>
        <dbReference type="ARBA" id="ARBA00022832"/>
    </source>
</evidence>
<dbReference type="CDD" id="cd03505">
    <property type="entry name" value="Delta9-FADS-like"/>
    <property type="match status" value="1"/>
</dbReference>